<reference evidence="16 17" key="1">
    <citation type="submission" date="2016-10" db="EMBL/GenBank/DDBJ databases">
        <authorList>
            <person name="Varghese N."/>
            <person name="Submissions S."/>
        </authorList>
    </citation>
    <scope>NUCLEOTIDE SEQUENCE [LARGE SCALE GENOMIC DNA]</scope>
    <source>
        <strain evidence="16 17">WCC6</strain>
    </source>
</reference>
<feature type="domain" description="Thiamine pyrophosphate enzyme TPP-binding" evidence="14">
    <location>
        <begin position="389"/>
        <end position="537"/>
    </location>
</feature>
<sequence length="565" mass="60310">MEMTGAEAILACLKAEQVPVVFGYPGGAVLGLYDAIYKTHFPHILTGHEQGAIHAADGYARATGKVGVCIATSGPGVCNMVTGIATANMDSIPLVIISGQVATSLIGQDAFQEADTAGITTPITKYNYLVRKVENLPQVLKEAFYIARTGRPGPVLIDIVTDVFDARLDFQYPNEVHLLGYQGSQHARQADVQRAAEALRRARRPVIMAGGGVILSETAGELTALAEKTGIPVVTTLMGKGAVPDSLPQNLGMLGMHGSYAANMAVSGCDLLLAFGVRFDERSTAKAGLFAPAARIVHFNVEPGEINKIIPVQVAVPGDLKESLPLFSQLVEPLAEEFREQVAPWREQAEEMKAEIPCSAHACQGGISPEIALKQAAARAPRDTIVVTDVGQHQMWAAQFFPTEQPRHFLTSGGLGTMGFGLPAALGAKVGEPEKTVLLITGDGSILMNCQEFTTLPTYGIQVKTIVLKNGQLGMVRQLQGLFRGGRYSQTKLIRKPSMAKIAEAMGIPSRSISRSEELAEGLDFLFGSEDSALLEITIPEDERVYPVVPGSKGLDQMILGPEKK</sequence>
<dbReference type="PANTHER" id="PTHR18968">
    <property type="entry name" value="THIAMINE PYROPHOSPHATE ENZYMES"/>
    <property type="match status" value="1"/>
</dbReference>
<gene>
    <name evidence="16" type="ORF">SAMN05216495_1043</name>
</gene>
<evidence type="ECO:0000256" key="5">
    <source>
        <dbReference type="ARBA" id="ARBA00022605"/>
    </source>
</evidence>
<dbReference type="GO" id="GO:0000287">
    <property type="term" value="F:magnesium ion binding"/>
    <property type="evidence" value="ECO:0007669"/>
    <property type="project" value="UniProtKB-UniRule"/>
</dbReference>
<evidence type="ECO:0000256" key="2">
    <source>
        <dbReference type="ARBA" id="ARBA00005025"/>
    </source>
</evidence>
<dbReference type="InterPro" id="IPR012000">
    <property type="entry name" value="Thiamin_PyroP_enz_cen_dom"/>
</dbReference>
<evidence type="ECO:0000313" key="17">
    <source>
        <dbReference type="Proteomes" id="UP000182379"/>
    </source>
</evidence>
<keyword evidence="9 12" id="KW-0786">Thiamine pyrophosphate</keyword>
<dbReference type="UniPathway" id="UPA00047">
    <property type="reaction ID" value="UER00055"/>
</dbReference>
<evidence type="ECO:0000259" key="14">
    <source>
        <dbReference type="Pfam" id="PF02775"/>
    </source>
</evidence>
<dbReference type="InterPro" id="IPR011766">
    <property type="entry name" value="TPP_enzyme_TPP-bd"/>
</dbReference>
<comment type="cofactor">
    <cofactor evidence="12">
        <name>Mg(2+)</name>
        <dbReference type="ChEBI" id="CHEBI:18420"/>
    </cofactor>
    <text evidence="12">Binds 1 Mg(2+) ion per subunit.</text>
</comment>
<dbReference type="Proteomes" id="UP000182379">
    <property type="component" value="Unassembled WGS sequence"/>
</dbReference>
<evidence type="ECO:0000256" key="11">
    <source>
        <dbReference type="ARBA" id="ARBA00048670"/>
    </source>
</evidence>
<dbReference type="FunFam" id="3.40.50.970:FF:000007">
    <property type="entry name" value="Acetolactate synthase"/>
    <property type="match status" value="1"/>
</dbReference>
<evidence type="ECO:0000256" key="10">
    <source>
        <dbReference type="ARBA" id="ARBA00023304"/>
    </source>
</evidence>
<comment type="pathway">
    <text evidence="2 12">Amino-acid biosynthesis; L-valine biosynthesis; L-valine from pyruvate: step 1/4.</text>
</comment>
<dbReference type="CDD" id="cd07035">
    <property type="entry name" value="TPP_PYR_POX_like"/>
    <property type="match status" value="1"/>
</dbReference>
<keyword evidence="5 12" id="KW-0028">Amino-acid biosynthesis</keyword>
<feature type="domain" description="Thiamine pyrophosphate enzyme N-terminal TPP-binding" evidence="15">
    <location>
        <begin position="3"/>
        <end position="117"/>
    </location>
</feature>
<organism evidence="16 17">
    <name type="scientific">Acidaminococcus fermentans</name>
    <dbReference type="NCBI Taxonomy" id="905"/>
    <lineage>
        <taxon>Bacteria</taxon>
        <taxon>Bacillati</taxon>
        <taxon>Bacillota</taxon>
        <taxon>Negativicutes</taxon>
        <taxon>Acidaminococcales</taxon>
        <taxon>Acidaminococcaceae</taxon>
        <taxon>Acidaminococcus</taxon>
    </lineage>
</organism>
<dbReference type="InterPro" id="IPR000399">
    <property type="entry name" value="TPP-bd_CS"/>
</dbReference>
<protein>
    <recommendedName>
        <fullName evidence="4 12">Acetolactate synthase</fullName>
        <ecNumber evidence="4 12">2.2.1.6</ecNumber>
    </recommendedName>
</protein>
<evidence type="ECO:0000256" key="9">
    <source>
        <dbReference type="ARBA" id="ARBA00023052"/>
    </source>
</evidence>
<dbReference type="FunFam" id="3.40.50.1220:FF:000008">
    <property type="entry name" value="Acetolactate synthase"/>
    <property type="match status" value="1"/>
</dbReference>
<evidence type="ECO:0000256" key="3">
    <source>
        <dbReference type="ARBA" id="ARBA00007812"/>
    </source>
</evidence>
<evidence type="ECO:0000256" key="1">
    <source>
        <dbReference type="ARBA" id="ARBA00004974"/>
    </source>
</evidence>
<comment type="catalytic activity">
    <reaction evidence="11 12">
        <text>2 pyruvate + H(+) = (2S)-2-acetolactate + CO2</text>
        <dbReference type="Rhea" id="RHEA:25249"/>
        <dbReference type="ChEBI" id="CHEBI:15361"/>
        <dbReference type="ChEBI" id="CHEBI:15378"/>
        <dbReference type="ChEBI" id="CHEBI:16526"/>
        <dbReference type="ChEBI" id="CHEBI:58476"/>
        <dbReference type="EC" id="2.2.1.6"/>
    </reaction>
</comment>
<name>A0A1H2VD90_ACIFE</name>
<keyword evidence="10 12" id="KW-0100">Branched-chain amino acid biosynthesis</keyword>
<keyword evidence="8 12" id="KW-0460">Magnesium</keyword>
<dbReference type="SUPFAM" id="SSF52467">
    <property type="entry name" value="DHS-like NAD/FAD-binding domain"/>
    <property type="match status" value="1"/>
</dbReference>
<dbReference type="Pfam" id="PF00205">
    <property type="entry name" value="TPP_enzyme_M"/>
    <property type="match status" value="1"/>
</dbReference>
<dbReference type="Pfam" id="PF02775">
    <property type="entry name" value="TPP_enzyme_C"/>
    <property type="match status" value="1"/>
</dbReference>
<keyword evidence="6 12" id="KW-0808">Transferase</keyword>
<evidence type="ECO:0000259" key="13">
    <source>
        <dbReference type="Pfam" id="PF00205"/>
    </source>
</evidence>
<evidence type="ECO:0000313" key="16">
    <source>
        <dbReference type="EMBL" id="SDW66180.1"/>
    </source>
</evidence>
<dbReference type="PROSITE" id="PS00187">
    <property type="entry name" value="TPP_ENZYMES"/>
    <property type="match status" value="1"/>
</dbReference>
<dbReference type="Pfam" id="PF02776">
    <property type="entry name" value="TPP_enzyme_N"/>
    <property type="match status" value="1"/>
</dbReference>
<dbReference type="InterPro" id="IPR012846">
    <property type="entry name" value="Acetolactate_synth_lsu"/>
</dbReference>
<dbReference type="InterPro" id="IPR045229">
    <property type="entry name" value="TPP_enz"/>
</dbReference>
<evidence type="ECO:0000256" key="7">
    <source>
        <dbReference type="ARBA" id="ARBA00022723"/>
    </source>
</evidence>
<dbReference type="InterPro" id="IPR012001">
    <property type="entry name" value="Thiamin_PyroP_enz_TPP-bd_dom"/>
</dbReference>
<proteinExistence type="inferred from homology"/>
<dbReference type="GO" id="GO:0009097">
    <property type="term" value="P:isoleucine biosynthetic process"/>
    <property type="evidence" value="ECO:0007669"/>
    <property type="project" value="UniProtKB-UniPathway"/>
</dbReference>
<dbReference type="PANTHER" id="PTHR18968:SF13">
    <property type="entry name" value="ACETOLACTATE SYNTHASE CATALYTIC SUBUNIT, MITOCHONDRIAL"/>
    <property type="match status" value="1"/>
</dbReference>
<evidence type="ECO:0000256" key="12">
    <source>
        <dbReference type="RuleBase" id="RU003591"/>
    </source>
</evidence>
<feature type="domain" description="Thiamine pyrophosphate enzyme central" evidence="13">
    <location>
        <begin position="192"/>
        <end position="324"/>
    </location>
</feature>
<dbReference type="SUPFAM" id="SSF52518">
    <property type="entry name" value="Thiamin diphosphate-binding fold (THDP-binding)"/>
    <property type="match status" value="2"/>
</dbReference>
<comment type="caution">
    <text evidence="16">The sequence shown here is derived from an EMBL/GenBank/DDBJ whole genome shotgun (WGS) entry which is preliminary data.</text>
</comment>
<dbReference type="InterPro" id="IPR029035">
    <property type="entry name" value="DHS-like_NAD/FAD-binding_dom"/>
</dbReference>
<dbReference type="GO" id="GO:0030976">
    <property type="term" value="F:thiamine pyrophosphate binding"/>
    <property type="evidence" value="ECO:0007669"/>
    <property type="project" value="UniProtKB-UniRule"/>
</dbReference>
<dbReference type="GO" id="GO:0050660">
    <property type="term" value="F:flavin adenine dinucleotide binding"/>
    <property type="evidence" value="ECO:0007669"/>
    <property type="project" value="InterPro"/>
</dbReference>
<evidence type="ECO:0000256" key="6">
    <source>
        <dbReference type="ARBA" id="ARBA00022679"/>
    </source>
</evidence>
<dbReference type="GO" id="GO:0005948">
    <property type="term" value="C:acetolactate synthase complex"/>
    <property type="evidence" value="ECO:0007669"/>
    <property type="project" value="TreeGrafter"/>
</dbReference>
<evidence type="ECO:0000256" key="8">
    <source>
        <dbReference type="ARBA" id="ARBA00022842"/>
    </source>
</evidence>
<dbReference type="RefSeq" id="WP_074705016.1">
    <property type="nucleotide sequence ID" value="NZ_CALAKB010000006.1"/>
</dbReference>
<dbReference type="GO" id="GO:0009099">
    <property type="term" value="P:L-valine biosynthetic process"/>
    <property type="evidence" value="ECO:0007669"/>
    <property type="project" value="UniProtKB-UniPathway"/>
</dbReference>
<dbReference type="Gene3D" id="3.40.50.970">
    <property type="match status" value="2"/>
</dbReference>
<dbReference type="AlphaFoldDB" id="A0A1H2VD90"/>
<comment type="pathway">
    <text evidence="1 12">Amino-acid biosynthesis; L-isoleucine biosynthesis; L-isoleucine from 2-oxobutanoate: step 1/4.</text>
</comment>
<dbReference type="GO" id="GO:0003984">
    <property type="term" value="F:acetolactate synthase activity"/>
    <property type="evidence" value="ECO:0007669"/>
    <property type="project" value="UniProtKB-EC"/>
</dbReference>
<comment type="similarity">
    <text evidence="3 12">Belongs to the TPP enzyme family.</text>
</comment>
<dbReference type="Gene3D" id="3.40.50.1220">
    <property type="entry name" value="TPP-binding domain"/>
    <property type="match status" value="1"/>
</dbReference>
<dbReference type="InterPro" id="IPR039368">
    <property type="entry name" value="AHAS_TPP"/>
</dbReference>
<comment type="cofactor">
    <cofactor evidence="12">
        <name>thiamine diphosphate</name>
        <dbReference type="ChEBI" id="CHEBI:58937"/>
    </cofactor>
    <text evidence="12">Binds 1 thiamine pyrophosphate per subunit.</text>
</comment>
<accession>A0A1H2VD90</accession>
<evidence type="ECO:0000256" key="4">
    <source>
        <dbReference type="ARBA" id="ARBA00013145"/>
    </source>
</evidence>
<dbReference type="CDD" id="cd02015">
    <property type="entry name" value="TPP_AHAS"/>
    <property type="match status" value="1"/>
</dbReference>
<dbReference type="EC" id="2.2.1.6" evidence="4 12"/>
<keyword evidence="7 12" id="KW-0479">Metal-binding</keyword>
<dbReference type="EMBL" id="FNOP01000004">
    <property type="protein sequence ID" value="SDW66180.1"/>
    <property type="molecule type" value="Genomic_DNA"/>
</dbReference>
<evidence type="ECO:0000259" key="15">
    <source>
        <dbReference type="Pfam" id="PF02776"/>
    </source>
</evidence>
<dbReference type="UniPathway" id="UPA00049">
    <property type="reaction ID" value="UER00059"/>
</dbReference>
<dbReference type="NCBIfam" id="TIGR00118">
    <property type="entry name" value="acolac_lg"/>
    <property type="match status" value="1"/>
</dbReference>
<dbReference type="InterPro" id="IPR029061">
    <property type="entry name" value="THDP-binding"/>
</dbReference>